<keyword evidence="3" id="KW-1185">Reference proteome</keyword>
<dbReference type="PROSITE" id="PS51257">
    <property type="entry name" value="PROKAR_LIPOPROTEIN"/>
    <property type="match status" value="1"/>
</dbReference>
<sequence length="145" mass="16478">MKYLLFIAVFFLSACSTPNVSKNVYFTNVMDIIALSEGNTPDGLKGTFQLPIKASGTQHRTTYLNTELDYRDRRNISVSLHPKVIRDFIAKFGAHPESYFINKTILVTGEAKRVKIYFASNGKLTETYYFQTHIQVDSLSQIKVV</sequence>
<proteinExistence type="predicted"/>
<feature type="chain" id="PRO_5046934935" description="Lipoprotein" evidence="1">
    <location>
        <begin position="22"/>
        <end position="145"/>
    </location>
</feature>
<name>A0ABR9EDZ2_9GAMM</name>
<evidence type="ECO:0008006" key="4">
    <source>
        <dbReference type="Google" id="ProtNLM"/>
    </source>
</evidence>
<gene>
    <name evidence="2" type="ORF">PAUR_a2089</name>
</gene>
<evidence type="ECO:0000256" key="1">
    <source>
        <dbReference type="SAM" id="SignalP"/>
    </source>
</evidence>
<accession>A0ABR9EDZ2</accession>
<dbReference type="Proteomes" id="UP000615755">
    <property type="component" value="Unassembled WGS sequence"/>
</dbReference>
<comment type="caution">
    <text evidence="2">The sequence shown here is derived from an EMBL/GenBank/DDBJ whole genome shotgun (WGS) entry which is preliminary data.</text>
</comment>
<reference evidence="2 3" key="1">
    <citation type="submission" date="2015-03" db="EMBL/GenBank/DDBJ databases">
        <title>Genome sequence of Pseudoalteromonas aurantia.</title>
        <authorList>
            <person name="Xie B.-B."/>
            <person name="Rong J.-C."/>
            <person name="Qin Q.-L."/>
            <person name="Zhang Y.-Z."/>
        </authorList>
    </citation>
    <scope>NUCLEOTIDE SEQUENCE [LARGE SCALE GENOMIC DNA]</scope>
    <source>
        <strain evidence="2 3">208</strain>
    </source>
</reference>
<protein>
    <recommendedName>
        <fullName evidence="4">Lipoprotein</fullName>
    </recommendedName>
</protein>
<feature type="signal peptide" evidence="1">
    <location>
        <begin position="1"/>
        <end position="21"/>
    </location>
</feature>
<evidence type="ECO:0000313" key="2">
    <source>
        <dbReference type="EMBL" id="MBE0368480.1"/>
    </source>
</evidence>
<organism evidence="2 3">
    <name type="scientific">Pseudoalteromonas aurantia 208</name>
    <dbReference type="NCBI Taxonomy" id="1314867"/>
    <lineage>
        <taxon>Bacteria</taxon>
        <taxon>Pseudomonadati</taxon>
        <taxon>Pseudomonadota</taxon>
        <taxon>Gammaproteobacteria</taxon>
        <taxon>Alteromonadales</taxon>
        <taxon>Pseudoalteromonadaceae</taxon>
        <taxon>Pseudoalteromonas</taxon>
    </lineage>
</organism>
<keyword evidence="1" id="KW-0732">Signal</keyword>
<dbReference type="RefSeq" id="WP_192507756.1">
    <property type="nucleotide sequence ID" value="NZ_AQGV01000012.1"/>
</dbReference>
<evidence type="ECO:0000313" key="3">
    <source>
        <dbReference type="Proteomes" id="UP000615755"/>
    </source>
</evidence>
<dbReference type="EMBL" id="AQGV01000012">
    <property type="protein sequence ID" value="MBE0368480.1"/>
    <property type="molecule type" value="Genomic_DNA"/>
</dbReference>